<keyword evidence="4" id="KW-0238">DNA-binding</keyword>
<dbReference type="GO" id="GO:0008270">
    <property type="term" value="F:zinc ion binding"/>
    <property type="evidence" value="ECO:0007669"/>
    <property type="project" value="UniProtKB-KW"/>
</dbReference>
<dbReference type="PANTHER" id="PTHR14493:SF50">
    <property type="entry name" value="RING FINGER PROTEIN UNKEMPT"/>
    <property type="match status" value="1"/>
</dbReference>
<evidence type="ECO:0000313" key="9">
    <source>
        <dbReference type="Proteomes" id="UP000232323"/>
    </source>
</evidence>
<evidence type="ECO:0000256" key="1">
    <source>
        <dbReference type="ARBA" id="ARBA00022723"/>
    </source>
</evidence>
<evidence type="ECO:0000256" key="6">
    <source>
        <dbReference type="SAM" id="MobiDB-lite"/>
    </source>
</evidence>
<name>A0A250XF13_9CHLO</name>
<dbReference type="Proteomes" id="UP000232323">
    <property type="component" value="Unassembled WGS sequence"/>
</dbReference>
<keyword evidence="9" id="KW-1185">Reference proteome</keyword>
<protein>
    <recommendedName>
        <fullName evidence="7">C3H1-type domain-containing protein</fullName>
    </recommendedName>
</protein>
<dbReference type="Pfam" id="PF25512">
    <property type="entry name" value="zf-CCCH_AtC3H23"/>
    <property type="match status" value="1"/>
</dbReference>
<reference evidence="8 9" key="1">
    <citation type="submission" date="2017-08" db="EMBL/GenBank/DDBJ databases">
        <title>Acidophilic green algal genome provides insights into adaptation to an acidic environment.</title>
        <authorList>
            <person name="Hirooka S."/>
            <person name="Hirose Y."/>
            <person name="Kanesaki Y."/>
            <person name="Higuchi S."/>
            <person name="Fujiwara T."/>
            <person name="Onuma R."/>
            <person name="Era A."/>
            <person name="Ohbayashi R."/>
            <person name="Uzuka A."/>
            <person name="Nozaki H."/>
            <person name="Yoshikawa H."/>
            <person name="Miyagishima S.Y."/>
        </authorList>
    </citation>
    <scope>NUCLEOTIDE SEQUENCE [LARGE SCALE GENOMIC DNA]</scope>
    <source>
        <strain evidence="8 9">NIES-2499</strain>
    </source>
</reference>
<evidence type="ECO:0000256" key="2">
    <source>
        <dbReference type="ARBA" id="ARBA00022771"/>
    </source>
</evidence>
<feature type="compositionally biased region" description="Polar residues" evidence="6">
    <location>
        <begin position="224"/>
        <end position="238"/>
    </location>
</feature>
<dbReference type="Gene3D" id="3.30.1370.210">
    <property type="match status" value="1"/>
</dbReference>
<dbReference type="PANTHER" id="PTHR14493">
    <property type="entry name" value="UNKEMPT FAMILY MEMBER"/>
    <property type="match status" value="1"/>
</dbReference>
<dbReference type="EMBL" id="BEGY01000068">
    <property type="protein sequence ID" value="GAX81657.1"/>
    <property type="molecule type" value="Genomic_DNA"/>
</dbReference>
<dbReference type="GO" id="GO:0003677">
    <property type="term" value="F:DNA binding"/>
    <property type="evidence" value="ECO:0007669"/>
    <property type="project" value="UniProtKB-KW"/>
</dbReference>
<evidence type="ECO:0000259" key="7">
    <source>
        <dbReference type="PROSITE" id="PS50103"/>
    </source>
</evidence>
<dbReference type="PROSITE" id="PS50103">
    <property type="entry name" value="ZF_C3H1"/>
    <property type="match status" value="1"/>
</dbReference>
<keyword evidence="1 5" id="KW-0479">Metal-binding</keyword>
<evidence type="ECO:0000256" key="4">
    <source>
        <dbReference type="ARBA" id="ARBA00023125"/>
    </source>
</evidence>
<keyword evidence="2 5" id="KW-0863">Zinc-finger</keyword>
<evidence type="ECO:0000256" key="5">
    <source>
        <dbReference type="PROSITE-ProRule" id="PRU00723"/>
    </source>
</evidence>
<feature type="compositionally biased region" description="Low complexity" evidence="6">
    <location>
        <begin position="520"/>
        <end position="549"/>
    </location>
</feature>
<organism evidence="8 9">
    <name type="scientific">Chlamydomonas eustigma</name>
    <dbReference type="NCBI Taxonomy" id="1157962"/>
    <lineage>
        <taxon>Eukaryota</taxon>
        <taxon>Viridiplantae</taxon>
        <taxon>Chlorophyta</taxon>
        <taxon>core chlorophytes</taxon>
        <taxon>Chlorophyceae</taxon>
        <taxon>CS clade</taxon>
        <taxon>Chlamydomonadales</taxon>
        <taxon>Chlamydomonadaceae</taxon>
        <taxon>Chlamydomonas</taxon>
    </lineage>
</organism>
<comment type="caution">
    <text evidence="8">The sequence shown here is derived from an EMBL/GenBank/DDBJ whole genome shotgun (WGS) entry which is preliminary data.</text>
</comment>
<dbReference type="AlphaFoldDB" id="A0A250XF13"/>
<feature type="region of interest" description="Disordered" evidence="6">
    <location>
        <begin position="224"/>
        <end position="250"/>
    </location>
</feature>
<keyword evidence="3 5" id="KW-0862">Zinc</keyword>
<dbReference type="SMART" id="SM00356">
    <property type="entry name" value="ZnF_C3H1"/>
    <property type="match status" value="1"/>
</dbReference>
<evidence type="ECO:0000256" key="3">
    <source>
        <dbReference type="ARBA" id="ARBA00022833"/>
    </source>
</evidence>
<dbReference type="OrthoDB" id="410307at2759"/>
<dbReference type="InterPro" id="IPR057444">
    <property type="entry name" value="Znf-CCCH_AtC3H23-like"/>
</dbReference>
<feature type="region of interest" description="Disordered" evidence="6">
    <location>
        <begin position="510"/>
        <end position="549"/>
    </location>
</feature>
<feature type="zinc finger region" description="C3H1-type" evidence="5">
    <location>
        <begin position="64"/>
        <end position="92"/>
    </location>
</feature>
<feature type="domain" description="C3H1-type" evidence="7">
    <location>
        <begin position="64"/>
        <end position="92"/>
    </location>
</feature>
<evidence type="ECO:0000313" key="8">
    <source>
        <dbReference type="EMBL" id="GAX81657.1"/>
    </source>
</evidence>
<gene>
    <name evidence="8" type="ORF">CEUSTIGMA_g9085.t1</name>
</gene>
<proteinExistence type="predicted"/>
<dbReference type="InterPro" id="IPR045234">
    <property type="entry name" value="Unkempt-like"/>
</dbReference>
<sequence>MAGSSKGNGDVCFDLDAAAFSSDEFRVFQFKVKRCPRARPHDWTQCPFAHPGEKAKRRDPKKFQYSGTACPEYRTNGSCRRGDTCPLAHGVFECWLHPSRYRTQMCTDGAACKRRVCFFAHLESELRKADSLDDSSWYQHQLQSELQAEQQIQQQLSSLRTLTSLLTAASGQAEVGSSDTTLVPLATLLGLIQQQSRSQQQTLHVAPEPLQYVDGSGNLLQPASAVQPSAVQSLPSAEQSPGSGGQGVQQQLSAMLQQVHVSMVVGNNSAPPQQGQGGHENAYRLHTAEAQVARLATEGSNSSVKLYSGEGGASPARLDSGSRSTEAEGMIPLKSEPMNRVPETDIAESVNAQGWAGAHWDNQEPPVVAPEVPERADIAPRKPTDEQIVTAGKQGVQAAGIGHHKEVLLQLQQQQQEGGILGACLPGSTIVPLQQEVSASANTSSSSSSVHLQQQQAASVATMLGVKQLGRDSEEAQMLAAIFSSLAGRPELLASAKALLDGLQVLHNTAGTAPAPPSPAASFSAADTRTGSSTSSDVSGSSRDAVNDS</sequence>
<dbReference type="Pfam" id="PF00642">
    <property type="entry name" value="zf-CCCH"/>
    <property type="match status" value="1"/>
</dbReference>
<feature type="region of interest" description="Disordered" evidence="6">
    <location>
        <begin position="306"/>
        <end position="325"/>
    </location>
</feature>
<dbReference type="InterPro" id="IPR000571">
    <property type="entry name" value="Znf_CCCH"/>
</dbReference>
<accession>A0A250XF13</accession>